<comment type="similarity">
    <text evidence="10">Belongs to the EPSP synthase family. MurA subfamily.</text>
</comment>
<evidence type="ECO:0000256" key="3">
    <source>
        <dbReference type="ARBA" id="ARBA00022490"/>
    </source>
</evidence>
<evidence type="ECO:0000259" key="16">
    <source>
        <dbReference type="Pfam" id="PF00275"/>
    </source>
</evidence>
<keyword evidence="6" id="KW-0133">Cell shape</keyword>
<dbReference type="PANTHER" id="PTHR43783">
    <property type="entry name" value="UDP-N-ACETYLGLUCOSAMINE 1-CARBOXYVINYLTRANSFERASE"/>
    <property type="match status" value="1"/>
</dbReference>
<evidence type="ECO:0000256" key="7">
    <source>
        <dbReference type="ARBA" id="ARBA00022984"/>
    </source>
</evidence>
<evidence type="ECO:0000256" key="13">
    <source>
        <dbReference type="ARBA" id="ARBA00042443"/>
    </source>
</evidence>
<dbReference type="EMBL" id="UINC01096029">
    <property type="protein sequence ID" value="SVC52580.1"/>
    <property type="molecule type" value="Genomic_DNA"/>
</dbReference>
<dbReference type="SUPFAM" id="SSF55205">
    <property type="entry name" value="EPT/RTPC-like"/>
    <property type="match status" value="1"/>
</dbReference>
<dbReference type="GO" id="GO:0008360">
    <property type="term" value="P:regulation of cell shape"/>
    <property type="evidence" value="ECO:0007669"/>
    <property type="project" value="UniProtKB-KW"/>
</dbReference>
<evidence type="ECO:0000256" key="11">
    <source>
        <dbReference type="ARBA" id="ARBA00039108"/>
    </source>
</evidence>
<evidence type="ECO:0000256" key="4">
    <source>
        <dbReference type="ARBA" id="ARBA00022618"/>
    </source>
</evidence>
<protein>
    <recommendedName>
        <fullName evidence="12">UDP-N-acetylglucosamine 1-carboxyvinyltransferase</fullName>
        <ecNumber evidence="11">2.5.1.7</ecNumber>
    </recommendedName>
    <alternativeName>
        <fullName evidence="13">Enoylpyruvate transferase</fullName>
    </alternativeName>
    <alternativeName>
        <fullName evidence="14">UDP-N-acetylglucosamine enolpyruvyl transferase</fullName>
    </alternativeName>
</protein>
<keyword evidence="4" id="KW-0132">Cell division</keyword>
<sequence length="70" mass="7554">MDKLLIHGKNRLEGEIYASGAKNSALPVLAACLLSDSPMKVSNLPHLIDVTTMIELLGSMGLDIMLNEDM</sequence>
<gene>
    <name evidence="17" type="ORF">METZ01_LOCUS305434</name>
</gene>
<keyword evidence="9" id="KW-0961">Cell wall biogenesis/degradation</keyword>
<dbReference type="GO" id="GO:0009252">
    <property type="term" value="P:peptidoglycan biosynthetic process"/>
    <property type="evidence" value="ECO:0007669"/>
    <property type="project" value="UniProtKB-KW"/>
</dbReference>
<keyword evidence="8" id="KW-0131">Cell cycle</keyword>
<evidence type="ECO:0000256" key="10">
    <source>
        <dbReference type="ARBA" id="ARBA00038367"/>
    </source>
</evidence>
<dbReference type="PANTHER" id="PTHR43783:SF1">
    <property type="entry name" value="UDP-N-ACETYLGLUCOSAMINE 1-CARBOXYVINYLTRANSFERASE"/>
    <property type="match status" value="1"/>
</dbReference>
<keyword evidence="7" id="KW-0573">Peptidoglycan synthesis</keyword>
<organism evidence="17">
    <name type="scientific">marine metagenome</name>
    <dbReference type="NCBI Taxonomy" id="408172"/>
    <lineage>
        <taxon>unclassified sequences</taxon>
        <taxon>metagenomes</taxon>
        <taxon>ecological metagenomes</taxon>
    </lineage>
</organism>
<name>A0A382MVL9_9ZZZZ</name>
<evidence type="ECO:0000256" key="6">
    <source>
        <dbReference type="ARBA" id="ARBA00022960"/>
    </source>
</evidence>
<dbReference type="InterPro" id="IPR013792">
    <property type="entry name" value="RNA3'P_cycl/enolpyr_Trfase_a/b"/>
</dbReference>
<evidence type="ECO:0000256" key="15">
    <source>
        <dbReference type="ARBA" id="ARBA00047527"/>
    </source>
</evidence>
<evidence type="ECO:0000256" key="12">
    <source>
        <dbReference type="ARBA" id="ARBA00039754"/>
    </source>
</evidence>
<dbReference type="GO" id="GO:0005737">
    <property type="term" value="C:cytoplasm"/>
    <property type="evidence" value="ECO:0007669"/>
    <property type="project" value="UniProtKB-SubCell"/>
</dbReference>
<comment type="pathway">
    <text evidence="2">Cell wall biogenesis; peptidoglycan biosynthesis.</text>
</comment>
<dbReference type="Pfam" id="PF00275">
    <property type="entry name" value="EPSP_synthase"/>
    <property type="match status" value="1"/>
</dbReference>
<dbReference type="GO" id="GO:0071555">
    <property type="term" value="P:cell wall organization"/>
    <property type="evidence" value="ECO:0007669"/>
    <property type="project" value="UniProtKB-KW"/>
</dbReference>
<dbReference type="EC" id="2.5.1.7" evidence="11"/>
<evidence type="ECO:0000256" key="8">
    <source>
        <dbReference type="ARBA" id="ARBA00023306"/>
    </source>
</evidence>
<dbReference type="InterPro" id="IPR036968">
    <property type="entry name" value="Enolpyruvate_Tfrase_sf"/>
</dbReference>
<evidence type="ECO:0000256" key="14">
    <source>
        <dbReference type="ARBA" id="ARBA00042842"/>
    </source>
</evidence>
<evidence type="ECO:0000256" key="2">
    <source>
        <dbReference type="ARBA" id="ARBA00004752"/>
    </source>
</evidence>
<comment type="subcellular location">
    <subcellularLocation>
        <location evidence="1">Cytoplasm</location>
    </subcellularLocation>
</comment>
<comment type="catalytic activity">
    <reaction evidence="15">
        <text>phosphoenolpyruvate + UDP-N-acetyl-alpha-D-glucosamine = UDP-N-acetyl-3-O-(1-carboxyvinyl)-alpha-D-glucosamine + phosphate</text>
        <dbReference type="Rhea" id="RHEA:18681"/>
        <dbReference type="ChEBI" id="CHEBI:43474"/>
        <dbReference type="ChEBI" id="CHEBI:57705"/>
        <dbReference type="ChEBI" id="CHEBI:58702"/>
        <dbReference type="ChEBI" id="CHEBI:68483"/>
        <dbReference type="EC" id="2.5.1.7"/>
    </reaction>
</comment>
<dbReference type="Gene3D" id="3.65.10.10">
    <property type="entry name" value="Enolpyruvate transferase domain"/>
    <property type="match status" value="2"/>
</dbReference>
<keyword evidence="3" id="KW-0963">Cytoplasm</keyword>
<feature type="domain" description="Enolpyruvate transferase" evidence="16">
    <location>
        <begin position="7"/>
        <end position="65"/>
    </location>
</feature>
<reference evidence="17" key="1">
    <citation type="submission" date="2018-05" db="EMBL/GenBank/DDBJ databases">
        <authorList>
            <person name="Lanie J.A."/>
            <person name="Ng W.-L."/>
            <person name="Kazmierczak K.M."/>
            <person name="Andrzejewski T.M."/>
            <person name="Davidsen T.M."/>
            <person name="Wayne K.J."/>
            <person name="Tettelin H."/>
            <person name="Glass J.I."/>
            <person name="Rusch D."/>
            <person name="Podicherti R."/>
            <person name="Tsui H.-C.T."/>
            <person name="Winkler M.E."/>
        </authorList>
    </citation>
    <scope>NUCLEOTIDE SEQUENCE</scope>
</reference>
<evidence type="ECO:0000256" key="1">
    <source>
        <dbReference type="ARBA" id="ARBA00004496"/>
    </source>
</evidence>
<proteinExistence type="inferred from homology"/>
<dbReference type="GO" id="GO:0051301">
    <property type="term" value="P:cell division"/>
    <property type="evidence" value="ECO:0007669"/>
    <property type="project" value="UniProtKB-KW"/>
</dbReference>
<accession>A0A382MVL9</accession>
<dbReference type="AlphaFoldDB" id="A0A382MVL9"/>
<evidence type="ECO:0000256" key="5">
    <source>
        <dbReference type="ARBA" id="ARBA00022679"/>
    </source>
</evidence>
<dbReference type="InterPro" id="IPR001986">
    <property type="entry name" value="Enolpyruvate_Tfrase_dom"/>
</dbReference>
<dbReference type="GO" id="GO:0008760">
    <property type="term" value="F:UDP-N-acetylglucosamine 1-carboxyvinyltransferase activity"/>
    <property type="evidence" value="ECO:0007669"/>
    <property type="project" value="UniProtKB-EC"/>
</dbReference>
<feature type="non-terminal residue" evidence="17">
    <location>
        <position position="70"/>
    </location>
</feature>
<dbReference type="InterPro" id="IPR050068">
    <property type="entry name" value="MurA_subfamily"/>
</dbReference>
<evidence type="ECO:0000313" key="17">
    <source>
        <dbReference type="EMBL" id="SVC52580.1"/>
    </source>
</evidence>
<keyword evidence="5" id="KW-0808">Transferase</keyword>
<evidence type="ECO:0000256" key="9">
    <source>
        <dbReference type="ARBA" id="ARBA00023316"/>
    </source>
</evidence>